<sequence>MKLKSVLIFLIFNAILWSLINSVKDNKVQKELNKVGEASRNVNKNSTKEAESSVDPQIQKSNETSKNTEDTTESNEKKSDRKKYFKIYRQNNREKINAYNRDYKNKNREKIRENAKNIHKKNRENAIFVQKRKEYNKKYNKIYYQNNKEKLLQNQQKYRQKKKNEKEIEESSKLGNLESANNEGTSIVNPQIDDFRNKGKEPIVSEENLDSEEGNHFNQGGEEELEEIEAETNLHDLNEIVVDEPNNIHENDLDQINLNKNNYRFDLNEKPEDE</sequence>
<dbReference type="EMBL" id="CAVMJV010000045">
    <property type="protein sequence ID" value="CAK5082054.1"/>
    <property type="molecule type" value="Genomic_DNA"/>
</dbReference>
<evidence type="ECO:0000313" key="1">
    <source>
        <dbReference type="EMBL" id="CAK5082054.1"/>
    </source>
</evidence>
<gene>
    <name evidence="1" type="ORF">MENTE1834_LOCUS29305</name>
</gene>
<evidence type="ECO:0000313" key="2">
    <source>
        <dbReference type="Proteomes" id="UP001497535"/>
    </source>
</evidence>
<keyword evidence="2" id="KW-1185">Reference proteome</keyword>
<dbReference type="Proteomes" id="UP001497535">
    <property type="component" value="Unassembled WGS sequence"/>
</dbReference>
<organism evidence="1 2">
    <name type="scientific">Meloidogyne enterolobii</name>
    <name type="common">Root-knot nematode worm</name>
    <name type="synonym">Meloidogyne mayaguensis</name>
    <dbReference type="NCBI Taxonomy" id="390850"/>
    <lineage>
        <taxon>Eukaryota</taxon>
        <taxon>Metazoa</taxon>
        <taxon>Ecdysozoa</taxon>
        <taxon>Nematoda</taxon>
        <taxon>Chromadorea</taxon>
        <taxon>Rhabditida</taxon>
        <taxon>Tylenchina</taxon>
        <taxon>Tylenchomorpha</taxon>
        <taxon>Tylenchoidea</taxon>
        <taxon>Meloidogynidae</taxon>
        <taxon>Meloidogyninae</taxon>
        <taxon>Meloidogyne</taxon>
    </lineage>
</organism>
<reference evidence="1" key="1">
    <citation type="submission" date="2023-11" db="EMBL/GenBank/DDBJ databases">
        <authorList>
            <person name="Poullet M."/>
        </authorList>
    </citation>
    <scope>NUCLEOTIDE SEQUENCE</scope>
    <source>
        <strain evidence="1">E1834</strain>
    </source>
</reference>
<protein>
    <submittedName>
        <fullName evidence="1">Uncharacterized protein</fullName>
    </submittedName>
</protein>
<proteinExistence type="predicted"/>
<name>A0ACB0ZSE9_MELEN</name>
<comment type="caution">
    <text evidence="1">The sequence shown here is derived from an EMBL/GenBank/DDBJ whole genome shotgun (WGS) entry which is preliminary data.</text>
</comment>
<accession>A0ACB0ZSE9</accession>